<dbReference type="SUPFAM" id="SSF52833">
    <property type="entry name" value="Thioredoxin-like"/>
    <property type="match status" value="1"/>
</dbReference>
<dbReference type="InterPro" id="IPR013766">
    <property type="entry name" value="Thioredoxin_domain"/>
</dbReference>
<dbReference type="PANTHER" id="PTHR12151:SF25">
    <property type="entry name" value="LINALOOL DEHYDRATASE_ISOMERASE DOMAIN-CONTAINING PROTEIN"/>
    <property type="match status" value="1"/>
</dbReference>
<dbReference type="InterPro" id="IPR036249">
    <property type="entry name" value="Thioredoxin-like_sf"/>
</dbReference>
<evidence type="ECO:0000313" key="3">
    <source>
        <dbReference type="EMBL" id="KTC98958.1"/>
    </source>
</evidence>
<comment type="caution">
    <text evidence="3">The sequence shown here is derived from an EMBL/GenBank/DDBJ whole genome shotgun (WGS) entry which is preliminary data.</text>
</comment>
<dbReference type="EMBL" id="LNYC01000052">
    <property type="protein sequence ID" value="KTC98958.1"/>
    <property type="molecule type" value="Genomic_DNA"/>
</dbReference>
<gene>
    <name evidence="3" type="ORF">Lgee_1404</name>
</gene>
<evidence type="ECO:0000313" key="4">
    <source>
        <dbReference type="Proteomes" id="UP000054785"/>
    </source>
</evidence>
<keyword evidence="2" id="KW-0186">Copper</keyword>
<dbReference type="PROSITE" id="PS51352">
    <property type="entry name" value="THIOREDOXIN_2"/>
    <property type="match status" value="1"/>
</dbReference>
<dbReference type="AlphaFoldDB" id="A0A0W0TU12"/>
<dbReference type="InterPro" id="IPR003782">
    <property type="entry name" value="SCO1/SenC"/>
</dbReference>
<name>A0A0W0TU12_9GAMM</name>
<dbReference type="OrthoDB" id="9790194at2"/>
<dbReference type="CDD" id="cd02968">
    <property type="entry name" value="SCO"/>
    <property type="match status" value="1"/>
</dbReference>
<dbReference type="Gene3D" id="3.40.30.10">
    <property type="entry name" value="Glutaredoxin"/>
    <property type="match status" value="1"/>
</dbReference>
<dbReference type="Pfam" id="PF02630">
    <property type="entry name" value="SCO1-SenC"/>
    <property type="match status" value="1"/>
</dbReference>
<evidence type="ECO:0000256" key="1">
    <source>
        <dbReference type="ARBA" id="ARBA00010996"/>
    </source>
</evidence>
<dbReference type="Proteomes" id="UP000054785">
    <property type="component" value="Unassembled WGS sequence"/>
</dbReference>
<comment type="similarity">
    <text evidence="1">Belongs to the SCO1/2 family.</text>
</comment>
<organism evidence="3 4">
    <name type="scientific">Legionella geestiana</name>
    <dbReference type="NCBI Taxonomy" id="45065"/>
    <lineage>
        <taxon>Bacteria</taxon>
        <taxon>Pseudomonadati</taxon>
        <taxon>Pseudomonadota</taxon>
        <taxon>Gammaproteobacteria</taxon>
        <taxon>Legionellales</taxon>
        <taxon>Legionellaceae</taxon>
        <taxon>Legionella</taxon>
    </lineage>
</organism>
<keyword evidence="4" id="KW-1185">Reference proteome</keyword>
<proteinExistence type="inferred from homology"/>
<accession>A0A0W0TU12</accession>
<protein>
    <submittedName>
        <fullName evidence="3">SCO1/SenC family transporter protein</fullName>
    </submittedName>
</protein>
<dbReference type="PATRIC" id="fig|45065.4.peg.1518"/>
<dbReference type="STRING" id="45065.Lgee_1404"/>
<sequence>MLSQKQRIKRVVLVLLMCVAGILATFYVSQMSKKKPLDSSQLYGTLLSNPRDINAFELSGTDGTPFNNASLKGRWTLLFFGFTQCGHICPTTMAELGTMYRELEKQGVTPLPRVVMISIDPARDSLKTLKHYTRAFNPHFEGARGEESAVSALAREMGIAWEAVQPRPGAQGYDIQHSGTIMLVNPNGQLQAFFTPPLVAANLAKDYALIVAS</sequence>
<dbReference type="RefSeq" id="WP_051550792.1">
    <property type="nucleotide sequence ID" value="NZ_CAAAHN010000006.1"/>
</dbReference>
<evidence type="ECO:0000256" key="2">
    <source>
        <dbReference type="ARBA" id="ARBA00023008"/>
    </source>
</evidence>
<reference evidence="3 4" key="1">
    <citation type="submission" date="2015-11" db="EMBL/GenBank/DDBJ databases">
        <title>Genomic analysis of 38 Legionella species identifies large and diverse effector repertoires.</title>
        <authorList>
            <person name="Burstein D."/>
            <person name="Amaro F."/>
            <person name="Zusman T."/>
            <person name="Lifshitz Z."/>
            <person name="Cohen O."/>
            <person name="Gilbert J.A."/>
            <person name="Pupko T."/>
            <person name="Shuman H.A."/>
            <person name="Segal G."/>
        </authorList>
    </citation>
    <scope>NUCLEOTIDE SEQUENCE [LARGE SCALE GENOMIC DNA]</scope>
    <source>
        <strain evidence="3 4">ATCC 49504</strain>
    </source>
</reference>
<dbReference type="PANTHER" id="PTHR12151">
    <property type="entry name" value="ELECTRON TRANSPORT PROTIN SCO1/SENC FAMILY MEMBER"/>
    <property type="match status" value="1"/>
</dbReference>